<dbReference type="Gene3D" id="3.40.50.2300">
    <property type="match status" value="2"/>
</dbReference>
<comment type="caution">
    <text evidence="9">The sequence shown here is derived from an EMBL/GenBank/DDBJ whole genome shotgun (WGS) entry which is preliminary data.</text>
</comment>
<sequence>MPSTRMIKKARMIIITLLSTYSLTSLANSIKQAPPKICMVLDKGGKDDHSFNESAVNGFNKSLKELAISKDSKFVEPRNDAQIPTFFRNFATSMNCDLIIAIGFNPSDSVPELALKYPNKKFLVVDTNLEEKNKAKNIRSITFQEHDGSFLVGAIAAMKSTSGKVGFIGGMDIPLIHRFETGYTAGAKYINPKIKISTSYVGITPDAWNNPTKAKELALAQYNEGTDVIFQVAANSGQGVFDSAEQMNKKTNHKKQHYAIGVDSNQNWIKPDIIITSMVKRVDNAVFFTIKDFVENKFTSGHTAFGLKDGGVDWAYDQYNKKFYSSSQIKEINSIKEKIINGKITVPDYYEQEKK</sequence>
<reference evidence="9 10" key="1">
    <citation type="submission" date="2019-10" db="EMBL/GenBank/DDBJ databases">
        <title>New species of Slilvanegrellaceae.</title>
        <authorList>
            <person name="Pitt A."/>
            <person name="Hahn M.W."/>
        </authorList>
    </citation>
    <scope>NUCLEOTIDE SEQUENCE [LARGE SCALE GENOMIC DNA]</scope>
    <source>
        <strain evidence="9 10">SP-Ram-0.45-NSY-1</strain>
    </source>
</reference>
<dbReference type="GO" id="GO:0005886">
    <property type="term" value="C:plasma membrane"/>
    <property type="evidence" value="ECO:0007669"/>
    <property type="project" value="UniProtKB-SubCell"/>
</dbReference>
<evidence type="ECO:0000256" key="2">
    <source>
        <dbReference type="ARBA" id="ARBA00008610"/>
    </source>
</evidence>
<keyword evidence="4 7" id="KW-0732">Signal</keyword>
<evidence type="ECO:0000256" key="1">
    <source>
        <dbReference type="ARBA" id="ARBA00004193"/>
    </source>
</evidence>
<dbReference type="PANTHER" id="PTHR34296:SF2">
    <property type="entry name" value="ABC TRANSPORTER GUANOSINE-BINDING PROTEIN NUPN"/>
    <property type="match status" value="1"/>
</dbReference>
<dbReference type="Pfam" id="PF02608">
    <property type="entry name" value="Bmp"/>
    <property type="match status" value="1"/>
</dbReference>
<feature type="chain" id="PRO_5026673308" evidence="7">
    <location>
        <begin position="28"/>
        <end position="355"/>
    </location>
</feature>
<evidence type="ECO:0000259" key="8">
    <source>
        <dbReference type="Pfam" id="PF02608"/>
    </source>
</evidence>
<gene>
    <name evidence="9" type="ORF">GCL60_08320</name>
</gene>
<feature type="domain" description="ABC transporter substrate-binding protein PnrA-like" evidence="8">
    <location>
        <begin position="38"/>
        <end position="348"/>
    </location>
</feature>
<dbReference type="CDD" id="cd06354">
    <property type="entry name" value="PBP1_PrnA-like"/>
    <property type="match status" value="1"/>
</dbReference>
<accession>A0A6N6VXS1</accession>
<keyword evidence="3" id="KW-1003">Cell membrane</keyword>
<dbReference type="InterPro" id="IPR050957">
    <property type="entry name" value="BMP_lipoprotein"/>
</dbReference>
<evidence type="ECO:0000313" key="10">
    <source>
        <dbReference type="Proteomes" id="UP000437748"/>
    </source>
</evidence>
<keyword evidence="10" id="KW-1185">Reference proteome</keyword>
<dbReference type="AlphaFoldDB" id="A0A6N6VXS1"/>
<dbReference type="InterPro" id="IPR028082">
    <property type="entry name" value="Peripla_BP_I"/>
</dbReference>
<dbReference type="OrthoDB" id="5298108at2"/>
<evidence type="ECO:0000256" key="7">
    <source>
        <dbReference type="SAM" id="SignalP"/>
    </source>
</evidence>
<comment type="similarity">
    <text evidence="2">Belongs to the BMP lipoprotein family.</text>
</comment>
<organism evidence="9 10">
    <name type="scientific">Silvanigrella paludirubra</name>
    <dbReference type="NCBI Taxonomy" id="2499159"/>
    <lineage>
        <taxon>Bacteria</taxon>
        <taxon>Pseudomonadati</taxon>
        <taxon>Bdellovibrionota</taxon>
        <taxon>Oligoflexia</taxon>
        <taxon>Silvanigrellales</taxon>
        <taxon>Silvanigrellaceae</taxon>
        <taxon>Silvanigrella</taxon>
    </lineage>
</organism>
<evidence type="ECO:0000256" key="4">
    <source>
        <dbReference type="ARBA" id="ARBA00022729"/>
    </source>
</evidence>
<feature type="signal peptide" evidence="7">
    <location>
        <begin position="1"/>
        <end position="27"/>
    </location>
</feature>
<evidence type="ECO:0000256" key="5">
    <source>
        <dbReference type="ARBA" id="ARBA00023136"/>
    </source>
</evidence>
<dbReference type="PANTHER" id="PTHR34296">
    <property type="entry name" value="TRANSCRIPTIONAL ACTIVATOR PROTEIN MED"/>
    <property type="match status" value="1"/>
</dbReference>
<proteinExistence type="inferred from homology"/>
<evidence type="ECO:0000256" key="3">
    <source>
        <dbReference type="ARBA" id="ARBA00022475"/>
    </source>
</evidence>
<protein>
    <submittedName>
        <fullName evidence="9">BMP family ABC transporter substrate-binding protein</fullName>
    </submittedName>
</protein>
<dbReference type="EMBL" id="WFLM01000003">
    <property type="protein sequence ID" value="KAB8038855.1"/>
    <property type="molecule type" value="Genomic_DNA"/>
</dbReference>
<keyword evidence="6" id="KW-0449">Lipoprotein</keyword>
<dbReference type="Proteomes" id="UP000437748">
    <property type="component" value="Unassembled WGS sequence"/>
</dbReference>
<comment type="subcellular location">
    <subcellularLocation>
        <location evidence="1">Cell membrane</location>
        <topology evidence="1">Lipid-anchor</topology>
    </subcellularLocation>
</comment>
<name>A0A6N6VXS1_9BACT</name>
<evidence type="ECO:0000313" key="9">
    <source>
        <dbReference type="EMBL" id="KAB8038855.1"/>
    </source>
</evidence>
<keyword evidence="5" id="KW-0472">Membrane</keyword>
<dbReference type="InterPro" id="IPR003760">
    <property type="entry name" value="PnrA-like"/>
</dbReference>
<dbReference type="RefSeq" id="WP_153420249.1">
    <property type="nucleotide sequence ID" value="NZ_WFLM01000003.1"/>
</dbReference>
<dbReference type="SUPFAM" id="SSF53822">
    <property type="entry name" value="Periplasmic binding protein-like I"/>
    <property type="match status" value="1"/>
</dbReference>
<evidence type="ECO:0000256" key="6">
    <source>
        <dbReference type="ARBA" id="ARBA00023288"/>
    </source>
</evidence>